<organism evidence="1 2">
    <name type="scientific">Rhabditophanes sp. KR3021</name>
    <dbReference type="NCBI Taxonomy" id="114890"/>
    <lineage>
        <taxon>Eukaryota</taxon>
        <taxon>Metazoa</taxon>
        <taxon>Ecdysozoa</taxon>
        <taxon>Nematoda</taxon>
        <taxon>Chromadorea</taxon>
        <taxon>Rhabditida</taxon>
        <taxon>Tylenchina</taxon>
        <taxon>Panagrolaimomorpha</taxon>
        <taxon>Strongyloidoidea</taxon>
        <taxon>Alloionematidae</taxon>
        <taxon>Rhabditophanes</taxon>
    </lineage>
</organism>
<protein>
    <submittedName>
        <fullName evidence="2">DUF4806 domain-containing protein</fullName>
    </submittedName>
</protein>
<dbReference type="Proteomes" id="UP000095286">
    <property type="component" value="Unplaced"/>
</dbReference>
<reference evidence="2" key="1">
    <citation type="submission" date="2016-11" db="UniProtKB">
        <authorList>
            <consortium name="WormBaseParasite"/>
        </authorList>
    </citation>
    <scope>IDENTIFICATION</scope>
    <source>
        <strain evidence="2">KR3021</strain>
    </source>
</reference>
<accession>A0AC35TU48</accession>
<name>A0AC35TU48_9BILA</name>
<dbReference type="WBParaSite" id="RSKR_0000419200.1">
    <property type="protein sequence ID" value="RSKR_0000419200.1"/>
    <property type="gene ID" value="RSKR_0000419200"/>
</dbReference>
<sequence>MKSIKEMFANSFIKKAKSCSLQSESEDSDSCEKGSYTINSQSTAASSQDLKSDTESTQSNANCETKSTEIHSLVKNKVCKYLEKYDMGYFMQNITIKELDLLELPHCNVDDDQLFFSGTGFIDGTELEQKLYKNNHSKESEDYSLTTNAVLEKIIAPDCCSTCTSSCQTCMSLHAKNYFHLIVDNCPEQKYEKEKTDSLTYKTEFVNQFYGGMYYTPTDLLEHGDDIFENYQTWIQQNPSHREEKYNRALAGEMEKIIQEDSRYRVKSDESDYDSEESSVLPEESLFDSAGIHIVAEESSLNVSTASSDNSEYEEFVRKKLPQRITKTFVSNAERTPQDTQNAAVHSNGRNQEIEIKLSKVDVKENDIPEHDIHIS</sequence>
<evidence type="ECO:0000313" key="1">
    <source>
        <dbReference type="Proteomes" id="UP000095286"/>
    </source>
</evidence>
<evidence type="ECO:0000313" key="2">
    <source>
        <dbReference type="WBParaSite" id="RSKR_0000419200.1"/>
    </source>
</evidence>
<proteinExistence type="predicted"/>